<keyword evidence="1" id="KW-0210">Decarboxylase</keyword>
<proteinExistence type="predicted"/>
<dbReference type="Proteomes" id="UP001597374">
    <property type="component" value="Unassembled WGS sequence"/>
</dbReference>
<dbReference type="PANTHER" id="PTHR10067:SF13">
    <property type="entry name" value="PHOSPHATIDYLSERINE DECARBOXYLASE"/>
    <property type="match status" value="1"/>
</dbReference>
<evidence type="ECO:0000256" key="4">
    <source>
        <dbReference type="ARBA" id="ARBA00023317"/>
    </source>
</evidence>
<evidence type="ECO:0000256" key="3">
    <source>
        <dbReference type="ARBA" id="ARBA00023239"/>
    </source>
</evidence>
<evidence type="ECO:0000313" key="6">
    <source>
        <dbReference type="Proteomes" id="UP001597374"/>
    </source>
</evidence>
<keyword evidence="3" id="KW-0456">Lyase</keyword>
<gene>
    <name evidence="5" type="ORF">ACFSKP_16320</name>
</gene>
<protein>
    <submittedName>
        <fullName evidence="5">Phosphatidylserine decarboxylase</fullName>
    </submittedName>
</protein>
<name>A0ABW5D2L9_9BACT</name>
<evidence type="ECO:0000256" key="2">
    <source>
        <dbReference type="ARBA" id="ARBA00023145"/>
    </source>
</evidence>
<dbReference type="RefSeq" id="WP_250431008.1">
    <property type="nucleotide sequence ID" value="NZ_JALPRR010000003.1"/>
</dbReference>
<dbReference type="Pfam" id="PF02666">
    <property type="entry name" value="PS_Dcarbxylase"/>
    <property type="match status" value="1"/>
</dbReference>
<sequence length="429" mass="48464">MLTRRIIRHLSLFYLAFVSILFSSCQSYNHSEKKASYGEATKELMEMVEKKPNLKSMLIASIEKASKINPDTATNPAQSLDEFYAYASKAETSVPWALAKDKEHPLPSNNIFMAFCALYFPIDQPLPQLEGKGYFNNSLQYAEPLASWLTKFNKSWGKYLDSEESWNESYYQMALQDSSFGLQKGWYEDPSHWKTFNQFFSRKLRSPAARPIASPDNNSVVTSFADAVPQGVWAIDRNSNIVDKEGLAIKSATIKSITKLLGDDSQYKDSFANGTFTHSFLNVNDYHRYHFPVTGTIKEVRIIQGINPSGGTLTWDKDQRRYKFNPSATGWQMLETRGCVVLETDEYGLVALLPVGMAAVGSVNFMDNIKVGTKVKKGDMLGYFLFGGSDFIMLFQHKVQFTLDAPKAADNNTYKHLLMGERLGHLVHK</sequence>
<keyword evidence="2" id="KW-0865">Zymogen</keyword>
<evidence type="ECO:0000313" key="5">
    <source>
        <dbReference type="EMBL" id="MFD2247833.1"/>
    </source>
</evidence>
<organism evidence="5 6">
    <name type="scientific">Pontibacter ruber</name>
    <dbReference type="NCBI Taxonomy" id="1343895"/>
    <lineage>
        <taxon>Bacteria</taxon>
        <taxon>Pseudomonadati</taxon>
        <taxon>Bacteroidota</taxon>
        <taxon>Cytophagia</taxon>
        <taxon>Cytophagales</taxon>
        <taxon>Hymenobacteraceae</taxon>
        <taxon>Pontibacter</taxon>
    </lineage>
</organism>
<evidence type="ECO:0000256" key="1">
    <source>
        <dbReference type="ARBA" id="ARBA00022793"/>
    </source>
</evidence>
<reference evidence="6" key="1">
    <citation type="journal article" date="2019" name="Int. J. Syst. Evol. Microbiol.">
        <title>The Global Catalogue of Microorganisms (GCM) 10K type strain sequencing project: providing services to taxonomists for standard genome sequencing and annotation.</title>
        <authorList>
            <consortium name="The Broad Institute Genomics Platform"/>
            <consortium name="The Broad Institute Genome Sequencing Center for Infectious Disease"/>
            <person name="Wu L."/>
            <person name="Ma J."/>
        </authorList>
    </citation>
    <scope>NUCLEOTIDE SEQUENCE [LARGE SCALE GENOMIC DNA]</scope>
    <source>
        <strain evidence="6">CGMCC 4.1782</strain>
    </source>
</reference>
<accession>A0ABW5D2L9</accession>
<dbReference type="EMBL" id="JBHUIM010000002">
    <property type="protein sequence ID" value="MFD2247833.1"/>
    <property type="molecule type" value="Genomic_DNA"/>
</dbReference>
<dbReference type="PROSITE" id="PS51257">
    <property type="entry name" value="PROKAR_LIPOPROTEIN"/>
    <property type="match status" value="1"/>
</dbReference>
<keyword evidence="6" id="KW-1185">Reference proteome</keyword>
<dbReference type="InterPro" id="IPR003817">
    <property type="entry name" value="PS_Dcarbxylase"/>
</dbReference>
<keyword evidence="4" id="KW-0670">Pyruvate</keyword>
<comment type="caution">
    <text evidence="5">The sequence shown here is derived from an EMBL/GenBank/DDBJ whole genome shotgun (WGS) entry which is preliminary data.</text>
</comment>
<dbReference type="PANTHER" id="PTHR10067">
    <property type="entry name" value="PHOSPHATIDYLSERINE DECARBOXYLASE"/>
    <property type="match status" value="1"/>
</dbReference>